<sequence>MLQVLRQHLAQRHASAQAHGIARNATALARAFGKLGDGLCGLVLHELAHVVADHAHADLLVQNLLQLFGQRHVLHRHAFELQADLLQRGRKVLAQRIGKHHLVGSQVEERHTAGRNRRADVLQDQTAQLAVQVVHRIGIARARDLGVEQLRVRHAVGVVAERAQAHHAEILVADGNGLRRAPLLVDLLARAEEVHIALEGRLEQLVPVLQVGQDGQRLRSQLVGAGHEHIGHLALVDEHRQLRLAHHQRAAVLDFHVAHGVAPRERSIVLLSPLNDVNKLFLDEVHECHETLPL</sequence>
<accession>A0A644Z9S0</accession>
<evidence type="ECO:0000313" key="1">
    <source>
        <dbReference type="EMBL" id="MPM37640.1"/>
    </source>
</evidence>
<dbReference type="EMBL" id="VSSQ01008017">
    <property type="protein sequence ID" value="MPM37640.1"/>
    <property type="molecule type" value="Genomic_DNA"/>
</dbReference>
<protein>
    <submittedName>
        <fullName evidence="1">Uncharacterized protein</fullName>
    </submittedName>
</protein>
<name>A0A644Z9S0_9ZZZZ</name>
<reference evidence="1" key="1">
    <citation type="submission" date="2019-08" db="EMBL/GenBank/DDBJ databases">
        <authorList>
            <person name="Kucharzyk K."/>
            <person name="Murdoch R.W."/>
            <person name="Higgins S."/>
            <person name="Loffler F."/>
        </authorList>
    </citation>
    <scope>NUCLEOTIDE SEQUENCE</scope>
</reference>
<gene>
    <name evidence="1" type="ORF">SDC9_84258</name>
</gene>
<organism evidence="1">
    <name type="scientific">bioreactor metagenome</name>
    <dbReference type="NCBI Taxonomy" id="1076179"/>
    <lineage>
        <taxon>unclassified sequences</taxon>
        <taxon>metagenomes</taxon>
        <taxon>ecological metagenomes</taxon>
    </lineage>
</organism>
<proteinExistence type="predicted"/>
<dbReference type="AlphaFoldDB" id="A0A644Z9S0"/>
<comment type="caution">
    <text evidence="1">The sequence shown here is derived from an EMBL/GenBank/DDBJ whole genome shotgun (WGS) entry which is preliminary data.</text>
</comment>